<dbReference type="InterPro" id="IPR041100">
    <property type="entry name" value="TQ"/>
</dbReference>
<organism evidence="2 3">
    <name type="scientific">Clostridium porci</name>
    <dbReference type="NCBI Taxonomy" id="2605778"/>
    <lineage>
        <taxon>Bacteria</taxon>
        <taxon>Bacillati</taxon>
        <taxon>Bacillota</taxon>
        <taxon>Clostridia</taxon>
        <taxon>Eubacteriales</taxon>
        <taxon>Clostridiaceae</taxon>
        <taxon>Clostridium</taxon>
    </lineage>
</organism>
<evidence type="ECO:0000313" key="2">
    <source>
        <dbReference type="EMBL" id="MSS37483.1"/>
    </source>
</evidence>
<keyword evidence="3" id="KW-1185">Reference proteome</keyword>
<dbReference type="Gene3D" id="2.60.40.3930">
    <property type="match status" value="1"/>
</dbReference>
<evidence type="ECO:0000313" key="3">
    <source>
        <dbReference type="Proteomes" id="UP000429958"/>
    </source>
</evidence>
<dbReference type="RefSeq" id="WP_154472925.1">
    <property type="nucleotide sequence ID" value="NZ_VUMD01000011.1"/>
</dbReference>
<comment type="caution">
    <text evidence="2">The sequence shown here is derived from an EMBL/GenBank/DDBJ whole genome shotgun (WGS) entry which is preliminary data.</text>
</comment>
<sequence length="435" mass="48610">MITRTMKARMLSLALSLLMMVILLGNSLLAYAGAEGLSDVRAESIEKATSSDARREEVSSVEIEEDANTLREEIIEDIVTATDSEADKMDVIDGEVLELPETLAFRTRAAIPNNDMDLDADSLYYAKDKGEYLSVVDAETKEVVEEWAFCIQSNYGTPSYYGGDSHIGEYKLLEEYDANALYQELREASPKADSETCFVRIRNAMYLFASDPTKIQERYSLPRFTFYTLTQDEIYGWSNGQRKTKYGVQNWNDARSEIETLILKDDLIPSNVAVEMRIYDAQRRIGHSVQSLATLRIAEEIVPELPEDKASLRTSVSIDGRSASDKEALQEEAGSNKTVVDTISYKGLVPGKEYTLTGSLMKIEGEHAVQVGKSVSKRFTPAKEEGTESISFTNVTLEAGVTYVVYEEAESTEELTFATGTKKHRIEHKDKDDKA</sequence>
<dbReference type="NCBIfam" id="NF012162">
    <property type="entry name" value="surf_Nterm_1"/>
    <property type="match status" value="1"/>
</dbReference>
<gene>
    <name evidence="2" type="ORF">FYJ39_13075</name>
</gene>
<feature type="domain" description="T-Q ester bond containing" evidence="1">
    <location>
        <begin position="312"/>
        <end position="434"/>
    </location>
</feature>
<reference evidence="2 3" key="1">
    <citation type="submission" date="2019-08" db="EMBL/GenBank/DDBJ databases">
        <title>In-depth cultivation of the pig gut microbiome towards novel bacterial diversity and tailored functional studies.</title>
        <authorList>
            <person name="Wylensek D."/>
            <person name="Hitch T.C.A."/>
            <person name="Clavel T."/>
        </authorList>
    </citation>
    <scope>NUCLEOTIDE SEQUENCE [LARGE SCALE GENOMIC DNA]</scope>
    <source>
        <strain evidence="2 3">WCA-389-WT-23D1</strain>
    </source>
</reference>
<accession>A0A7X2NND4</accession>
<name>A0A7X2NND4_9CLOT</name>
<proteinExistence type="predicted"/>
<evidence type="ECO:0000259" key="1">
    <source>
        <dbReference type="Pfam" id="PF18202"/>
    </source>
</evidence>
<dbReference type="Proteomes" id="UP000429958">
    <property type="component" value="Unassembled WGS sequence"/>
</dbReference>
<protein>
    <submittedName>
        <fullName evidence="2">Thioester-forming surface-anchored protein</fullName>
    </submittedName>
</protein>
<dbReference type="Pfam" id="PF18202">
    <property type="entry name" value="TQ"/>
    <property type="match status" value="1"/>
</dbReference>
<dbReference type="AlphaFoldDB" id="A0A7X2NND4"/>
<dbReference type="EMBL" id="VUMD01000011">
    <property type="protein sequence ID" value="MSS37483.1"/>
    <property type="molecule type" value="Genomic_DNA"/>
</dbReference>
<dbReference type="NCBIfam" id="NF033903">
    <property type="entry name" value="VaFE_rpt"/>
    <property type="match status" value="1"/>
</dbReference>